<dbReference type="AlphaFoldDB" id="A0A2D3SXA9"/>
<dbReference type="Proteomes" id="UP000229055">
    <property type="component" value="Chromosome"/>
</dbReference>
<dbReference type="InterPro" id="IPR013321">
    <property type="entry name" value="Arc_rbn_hlx_hlx"/>
</dbReference>
<proteinExistence type="predicted"/>
<evidence type="ECO:0000313" key="2">
    <source>
        <dbReference type="Proteomes" id="UP000229055"/>
    </source>
</evidence>
<sequence length="98" mass="11075">MDEKIKVQAIETLAEIGLSVSDPLRVFLMRVVAEKQMPFALKVTKVETRDAIAEANQIALTRRAGFGTSTKLFDDLEKKLQQVSALYCRKTQTIQSRF</sequence>
<dbReference type="Gene3D" id="1.10.1220.10">
    <property type="entry name" value="Met repressor-like"/>
    <property type="match status" value="1"/>
</dbReference>
<dbReference type="RefSeq" id="WP_015873591.1">
    <property type="nucleotide sequence ID" value="NZ_CADIJI010000025.1"/>
</dbReference>
<dbReference type="GO" id="GO:0043565">
    <property type="term" value="F:sequence-specific DNA binding"/>
    <property type="evidence" value="ECO:0007669"/>
    <property type="project" value="UniProtKB-ARBA"/>
</dbReference>
<evidence type="ECO:0000313" key="1">
    <source>
        <dbReference type="EMBL" id="ATW33674.1"/>
    </source>
</evidence>
<protein>
    <submittedName>
        <fullName evidence="1">Damage-inducible protein</fullName>
    </submittedName>
</protein>
<reference evidence="2" key="1">
    <citation type="submission" date="2016-10" db="EMBL/GenBank/DDBJ databases">
        <authorList>
            <person name="Chevignon G."/>
        </authorList>
    </citation>
    <scope>NUCLEOTIDE SEQUENCE [LARGE SCALE GENOMIC DNA]</scope>
    <source>
        <strain evidence="2">ZA17</strain>
    </source>
</reference>
<organism evidence="1 2">
    <name type="scientific">Candidatus Williamhamiltonella defendens</name>
    <dbReference type="NCBI Taxonomy" id="138072"/>
    <lineage>
        <taxon>Bacteria</taxon>
        <taxon>Pseudomonadati</taxon>
        <taxon>Pseudomonadota</taxon>
        <taxon>Gammaproteobacteria</taxon>
        <taxon>Enterobacterales</taxon>
        <taxon>Enterobacteriaceae</taxon>
        <taxon>aphid secondary symbionts</taxon>
        <taxon>Candidatus Williamhamiltonella</taxon>
    </lineage>
</organism>
<reference evidence="2" key="2">
    <citation type="submission" date="2017-11" db="EMBL/GenBank/DDBJ databases">
        <title>PacBio sequencing of new strain of the secondary endosymbiont Candidatus Hamiltonella defensa.</title>
        <authorList>
            <person name="Strand M.R."/>
            <person name="Oliver K."/>
        </authorList>
    </citation>
    <scope>NUCLEOTIDE SEQUENCE [LARGE SCALE GENOMIC DNA]</scope>
    <source>
        <strain evidence="2">ZA17</strain>
    </source>
</reference>
<gene>
    <name evidence="1" type="ORF">BJP43_04570</name>
</gene>
<dbReference type="EMBL" id="CP017613">
    <property type="protein sequence ID" value="ATW33674.1"/>
    <property type="molecule type" value="Genomic_DNA"/>
</dbReference>
<dbReference type="Pfam" id="PF04221">
    <property type="entry name" value="RelB"/>
    <property type="match status" value="1"/>
</dbReference>
<dbReference type="InterPro" id="IPR007337">
    <property type="entry name" value="RelB/DinJ"/>
</dbReference>
<accession>A0A2D3SXA9</accession>
<dbReference type="GO" id="GO:0006355">
    <property type="term" value="P:regulation of DNA-templated transcription"/>
    <property type="evidence" value="ECO:0007669"/>
    <property type="project" value="InterPro"/>
</dbReference>
<name>A0A2D3SXA9_9ENTR</name>
<dbReference type="GeneID" id="66260864"/>